<dbReference type="Proteomes" id="UP000216354">
    <property type="component" value="Unassembled WGS sequence"/>
</dbReference>
<dbReference type="InterPro" id="IPR007016">
    <property type="entry name" value="O-antigen_ligase-rel_domated"/>
</dbReference>
<keyword evidence="2 5" id="KW-0812">Transmembrane</keyword>
<feature type="domain" description="O-antigen ligase-related" evidence="6">
    <location>
        <begin position="184"/>
        <end position="340"/>
    </location>
</feature>
<evidence type="ECO:0000256" key="3">
    <source>
        <dbReference type="ARBA" id="ARBA00022989"/>
    </source>
</evidence>
<evidence type="ECO:0000313" key="8">
    <source>
        <dbReference type="Proteomes" id="UP000216354"/>
    </source>
</evidence>
<dbReference type="EMBL" id="NEVR01000001">
    <property type="protein sequence ID" value="OZI68234.1"/>
    <property type="molecule type" value="Genomic_DNA"/>
</dbReference>
<dbReference type="Pfam" id="PF04932">
    <property type="entry name" value="Wzy_C"/>
    <property type="match status" value="1"/>
</dbReference>
<keyword evidence="8" id="KW-1185">Reference proteome</keyword>
<comment type="subcellular location">
    <subcellularLocation>
        <location evidence="1">Membrane</location>
        <topology evidence="1">Multi-pass membrane protein</topology>
    </subcellularLocation>
</comment>
<protein>
    <submittedName>
        <fullName evidence="7">O-antigen polymerase</fullName>
    </submittedName>
</protein>
<feature type="transmembrane region" description="Helical" evidence="5">
    <location>
        <begin position="199"/>
        <end position="216"/>
    </location>
</feature>
<gene>
    <name evidence="7" type="ORF">CAL27_01820</name>
</gene>
<keyword evidence="3 5" id="KW-1133">Transmembrane helix</keyword>
<feature type="transmembrane region" description="Helical" evidence="5">
    <location>
        <begin position="393"/>
        <end position="409"/>
    </location>
</feature>
<comment type="caution">
    <text evidence="7">The sequence shown here is derived from an EMBL/GenBank/DDBJ whole genome shotgun (WGS) entry which is preliminary data.</text>
</comment>
<evidence type="ECO:0000256" key="1">
    <source>
        <dbReference type="ARBA" id="ARBA00004141"/>
    </source>
</evidence>
<feature type="transmembrane region" description="Helical" evidence="5">
    <location>
        <begin position="223"/>
        <end position="240"/>
    </location>
</feature>
<dbReference type="RefSeq" id="WP_094830599.1">
    <property type="nucleotide sequence ID" value="NZ_NEVR01000001.1"/>
</dbReference>
<keyword evidence="4 5" id="KW-0472">Membrane</keyword>
<evidence type="ECO:0000256" key="5">
    <source>
        <dbReference type="SAM" id="Phobius"/>
    </source>
</evidence>
<evidence type="ECO:0000256" key="4">
    <source>
        <dbReference type="ARBA" id="ARBA00023136"/>
    </source>
</evidence>
<organism evidence="7 8">
    <name type="scientific">Bordetella genomosp. 1</name>
    <dbReference type="NCBI Taxonomy" id="1395607"/>
    <lineage>
        <taxon>Bacteria</taxon>
        <taxon>Pseudomonadati</taxon>
        <taxon>Pseudomonadota</taxon>
        <taxon>Betaproteobacteria</taxon>
        <taxon>Burkholderiales</taxon>
        <taxon>Alcaligenaceae</taxon>
        <taxon>Bordetella</taxon>
    </lineage>
</organism>
<dbReference type="PANTHER" id="PTHR37422">
    <property type="entry name" value="TEICHURONIC ACID BIOSYNTHESIS PROTEIN TUAE"/>
    <property type="match status" value="1"/>
</dbReference>
<name>A0ABX4F3A7_9BORD</name>
<dbReference type="InterPro" id="IPR051533">
    <property type="entry name" value="WaaL-like"/>
</dbReference>
<feature type="transmembrane region" description="Helical" evidence="5">
    <location>
        <begin position="113"/>
        <end position="133"/>
    </location>
</feature>
<feature type="transmembrane region" description="Helical" evidence="5">
    <location>
        <begin position="329"/>
        <end position="346"/>
    </location>
</feature>
<evidence type="ECO:0000256" key="2">
    <source>
        <dbReference type="ARBA" id="ARBA00022692"/>
    </source>
</evidence>
<feature type="transmembrane region" description="Helical" evidence="5">
    <location>
        <begin position="145"/>
        <end position="165"/>
    </location>
</feature>
<dbReference type="PANTHER" id="PTHR37422:SF17">
    <property type="entry name" value="O-ANTIGEN LIGASE"/>
    <property type="match status" value="1"/>
</dbReference>
<sequence length="419" mass="45556">MLNRLSIWLLIGLLGIMPALLLSTSSGGSAAYYLILAAGVLCALTMRGGRVALLQPYVPVLIAFSLPLLAMAWSAFMLDAWGEVNFERGLRLALGAPLLLLAMLHARQSLHHALWGPLAAGWVAACSVVALIYPDLSQRPLTQYYNAVGYGNLMLLMAALSMLSLPFRLTRFPRAEMAFKLLTSAATFAGFVLTQTRSGWMALPVFIVLAIVLYARLRHPVRLGGAVLAVLVGLVAIGASNPQLRDRVALGINQTTQCFTSNDQANTSICVRVQLWRSALDMAQAQPFTGVGSGEAFKAQLRRFNDERLISQYVASNYGEPHNDLLDSLALHGIPGGIALLLLYLVPTIEFVRRLRPDLPQTVRAAAAMGIATCLGFAIFGLTEMMFRGMRTLGFYVVLVTLFLALSDWHRSSRSEPPV</sequence>
<reference evidence="7 8" key="1">
    <citation type="submission" date="2017-05" db="EMBL/GenBank/DDBJ databases">
        <title>Complete and WGS of Bordetella genogroups.</title>
        <authorList>
            <person name="Spilker T."/>
            <person name="Lipuma J."/>
        </authorList>
    </citation>
    <scope>NUCLEOTIDE SEQUENCE [LARGE SCALE GENOMIC DNA]</scope>
    <source>
        <strain evidence="7 8">AU9795</strain>
    </source>
</reference>
<accession>A0ABX4F3A7</accession>
<evidence type="ECO:0000313" key="7">
    <source>
        <dbReference type="EMBL" id="OZI68234.1"/>
    </source>
</evidence>
<feature type="transmembrane region" description="Helical" evidence="5">
    <location>
        <begin position="30"/>
        <end position="46"/>
    </location>
</feature>
<evidence type="ECO:0000259" key="6">
    <source>
        <dbReference type="Pfam" id="PF04932"/>
    </source>
</evidence>
<feature type="transmembrane region" description="Helical" evidence="5">
    <location>
        <begin position="366"/>
        <end position="387"/>
    </location>
</feature>
<feature type="transmembrane region" description="Helical" evidence="5">
    <location>
        <begin position="7"/>
        <end position="24"/>
    </location>
</feature>
<feature type="transmembrane region" description="Helical" evidence="5">
    <location>
        <begin position="58"/>
        <end position="76"/>
    </location>
</feature>
<proteinExistence type="predicted"/>